<dbReference type="Proteomes" id="UP000295500">
    <property type="component" value="Unassembled WGS sequence"/>
</dbReference>
<reference evidence="2 3" key="1">
    <citation type="submission" date="2019-03" db="EMBL/GenBank/DDBJ databases">
        <title>Genomic Encyclopedia of Type Strains, Phase IV (KMG-IV): sequencing the most valuable type-strain genomes for metagenomic binning, comparative biology and taxonomic classification.</title>
        <authorList>
            <person name="Goeker M."/>
        </authorList>
    </citation>
    <scope>NUCLEOTIDE SEQUENCE [LARGE SCALE GENOMIC DNA]</scope>
    <source>
        <strain evidence="2 3">DSM 28287</strain>
    </source>
</reference>
<dbReference type="RefSeq" id="WP_133528476.1">
    <property type="nucleotide sequence ID" value="NZ_SNXO01000018.1"/>
</dbReference>
<feature type="domain" description="4Fe-4S ferredoxin-type" evidence="1">
    <location>
        <begin position="57"/>
        <end position="86"/>
    </location>
</feature>
<dbReference type="InterPro" id="IPR027417">
    <property type="entry name" value="P-loop_NTPase"/>
</dbReference>
<comment type="caution">
    <text evidence="2">The sequence shown here is derived from an EMBL/GenBank/DDBJ whole genome shotgun (WGS) entry which is preliminary data.</text>
</comment>
<dbReference type="PROSITE" id="PS51379">
    <property type="entry name" value="4FE4S_FER_2"/>
    <property type="match status" value="2"/>
</dbReference>
<accession>A0A4R6Q3E6</accession>
<dbReference type="InterPro" id="IPR017896">
    <property type="entry name" value="4Fe4S_Fe-S-bd"/>
</dbReference>
<dbReference type="Gene3D" id="3.30.70.20">
    <property type="match status" value="1"/>
</dbReference>
<dbReference type="OrthoDB" id="9800558at2"/>
<evidence type="ECO:0000259" key="1">
    <source>
        <dbReference type="PROSITE" id="PS51379"/>
    </source>
</evidence>
<keyword evidence="3" id="KW-1185">Reference proteome</keyword>
<evidence type="ECO:0000313" key="3">
    <source>
        <dbReference type="Proteomes" id="UP000295500"/>
    </source>
</evidence>
<protein>
    <submittedName>
        <fullName evidence="2">MinD superfamily P-loop ATPase</fullName>
    </submittedName>
</protein>
<feature type="domain" description="4Fe-4S ferredoxin-type" evidence="1">
    <location>
        <begin position="88"/>
        <end position="115"/>
    </location>
</feature>
<dbReference type="EMBL" id="SNXO01000018">
    <property type="protein sequence ID" value="TDP55953.1"/>
    <property type="molecule type" value="Genomic_DNA"/>
</dbReference>
<sequence>MKIAILSGKGGTGKTFVAVNLAAALGKSTYVDCDVEEPNGKLFFKPEIIEKKKVTIYLPAFDKEKCVGCRECVDFCRFNALVFIKGTPIVFPEICHPCGGCKIVCKYDAVSEEKKEVGEVLVGKSGETHFLSGIMNIGEASGVPVIKELLGSIPDNRNTVIDCPPGSGCMVMESIKDVDYCILVAEPTEFGRHNLEMVHQLVTVFEKPLGIVLNKCTEEENPSKDFCLENKIDIVAEIPFDKDLGRDNSNGEIVYYSNDKAKRIFNVLSGIVEKKVCQ</sequence>
<dbReference type="PANTHER" id="PTHR43063:SF1">
    <property type="entry name" value="4FE-4S CLUSTER CONTAINING PARA FAMILY ATPASE PROTEIN"/>
    <property type="match status" value="1"/>
</dbReference>
<evidence type="ECO:0000313" key="2">
    <source>
        <dbReference type="EMBL" id="TDP55953.1"/>
    </source>
</evidence>
<dbReference type="AlphaFoldDB" id="A0A4R6Q3E6"/>
<dbReference type="SUPFAM" id="SSF52540">
    <property type="entry name" value="P-loop containing nucleoside triphosphate hydrolases"/>
    <property type="match status" value="1"/>
</dbReference>
<proteinExistence type="predicted"/>
<organism evidence="2 3">
    <name type="scientific">Aminicella lysinilytica</name>
    <dbReference type="NCBI Taxonomy" id="433323"/>
    <lineage>
        <taxon>Bacteria</taxon>
        <taxon>Bacillati</taxon>
        <taxon>Bacillota</taxon>
        <taxon>Clostridia</taxon>
        <taxon>Peptostreptococcales</taxon>
        <taxon>Anaerovoracaceae</taxon>
        <taxon>Aminicella</taxon>
    </lineage>
</organism>
<dbReference type="Pfam" id="PF01656">
    <property type="entry name" value="CbiA"/>
    <property type="match status" value="1"/>
</dbReference>
<dbReference type="InterPro" id="IPR002586">
    <property type="entry name" value="CobQ/CobB/MinD/ParA_Nub-bd_dom"/>
</dbReference>
<dbReference type="PANTHER" id="PTHR43063">
    <property type="entry name" value="4FE-4S CLUSTER CONTAINING PARA FAMILY ATPASE PROTEIN"/>
    <property type="match status" value="1"/>
</dbReference>
<gene>
    <name evidence="2" type="ORF">EV211_1187</name>
</gene>
<name>A0A4R6Q3E6_9FIRM</name>
<dbReference type="Gene3D" id="3.40.50.300">
    <property type="entry name" value="P-loop containing nucleotide triphosphate hydrolases"/>
    <property type="match status" value="1"/>
</dbReference>
<dbReference type="Pfam" id="PF00037">
    <property type="entry name" value="Fer4"/>
    <property type="match status" value="1"/>
</dbReference>